<evidence type="ECO:0008006" key="3">
    <source>
        <dbReference type="Google" id="ProtNLM"/>
    </source>
</evidence>
<dbReference type="EMBL" id="CP002271">
    <property type="protein sequence ID" value="ADO75199.1"/>
    <property type="molecule type" value="Genomic_DNA"/>
</dbReference>
<gene>
    <name evidence="1" type="ordered locus">STAUR_7443</name>
</gene>
<accession>E3FFU0</accession>
<reference evidence="1 2" key="1">
    <citation type="journal article" date="2011" name="Mol. Biol. Evol.">
        <title>Comparative genomic analysis of fruiting body formation in Myxococcales.</title>
        <authorList>
            <person name="Huntley S."/>
            <person name="Hamann N."/>
            <person name="Wegener-Feldbrugge S."/>
            <person name="Treuner-Lange A."/>
            <person name="Kube M."/>
            <person name="Reinhardt R."/>
            <person name="Klages S."/>
            <person name="Muller R."/>
            <person name="Ronning C.M."/>
            <person name="Nierman W.C."/>
            <person name="Sogaard-Andersen L."/>
        </authorList>
    </citation>
    <scope>NUCLEOTIDE SEQUENCE [LARGE SCALE GENOMIC DNA]</scope>
    <source>
        <strain evidence="1 2">DW4/3-1</strain>
    </source>
</reference>
<dbReference type="RefSeq" id="WP_013377837.1">
    <property type="nucleotide sequence ID" value="NZ_AAMD01000002.1"/>
</dbReference>
<protein>
    <recommendedName>
        <fullName evidence="3">Lipoprotein</fullName>
    </recommendedName>
</protein>
<proteinExistence type="predicted"/>
<dbReference type="HOGENOM" id="CLU_1420692_0_0_7"/>
<dbReference type="AlphaFoldDB" id="E3FFU0"/>
<name>E3FFU0_STIAD</name>
<sequence length="183" mass="19490">MSTKSSYLAAILVVGSVWVLGGCGVDAGGHETGVDEAASLATTEQAISTGWTAYTSDERPPVNCDGSSLVSAAQCSGDYCDNMRLYCQPTTGVRGDSYWTTSYVYAGCRAGYWITGLSCNDSYCTTLAVQCTAMINISPKNCYSSGVFSDEDGPLYFPAGYYPTYVNCAGSYCDRVSFKLCQM</sequence>
<dbReference type="KEGG" id="sur:STAUR_7443"/>
<evidence type="ECO:0000313" key="1">
    <source>
        <dbReference type="EMBL" id="ADO75199.1"/>
    </source>
</evidence>
<dbReference type="eggNOG" id="ENOG5031H9J">
    <property type="taxonomic scope" value="Bacteria"/>
</dbReference>
<organism evidence="1 2">
    <name type="scientific">Stigmatella aurantiaca (strain DW4/3-1)</name>
    <dbReference type="NCBI Taxonomy" id="378806"/>
    <lineage>
        <taxon>Bacteria</taxon>
        <taxon>Pseudomonadati</taxon>
        <taxon>Myxococcota</taxon>
        <taxon>Myxococcia</taxon>
        <taxon>Myxococcales</taxon>
        <taxon>Cystobacterineae</taxon>
        <taxon>Archangiaceae</taxon>
        <taxon>Stigmatella</taxon>
    </lineage>
</organism>
<dbReference type="PROSITE" id="PS51257">
    <property type="entry name" value="PROKAR_LIPOPROTEIN"/>
    <property type="match status" value="1"/>
</dbReference>
<evidence type="ECO:0000313" key="2">
    <source>
        <dbReference type="Proteomes" id="UP000001351"/>
    </source>
</evidence>
<dbReference type="Proteomes" id="UP000001351">
    <property type="component" value="Chromosome"/>
</dbReference>
<keyword evidence="2" id="KW-1185">Reference proteome</keyword>